<dbReference type="SUPFAM" id="SSF51905">
    <property type="entry name" value="FAD/NAD(P)-binding domain"/>
    <property type="match status" value="2"/>
</dbReference>
<keyword evidence="6" id="KW-0520">NAD</keyword>
<protein>
    <recommendedName>
        <fullName evidence="7">monodehydroascorbate reductase (NADH)</fullName>
        <ecNumber evidence="7">1.6.5.4</ecNumber>
    </recommendedName>
</protein>
<evidence type="ECO:0000256" key="4">
    <source>
        <dbReference type="ARBA" id="ARBA00022827"/>
    </source>
</evidence>
<dbReference type="Proteomes" id="UP001497392">
    <property type="component" value="Unassembled WGS sequence"/>
</dbReference>
<dbReference type="Pfam" id="PF07992">
    <property type="entry name" value="Pyr_redox_2"/>
    <property type="match status" value="1"/>
</dbReference>
<evidence type="ECO:0000259" key="8">
    <source>
        <dbReference type="Pfam" id="PF07992"/>
    </source>
</evidence>
<proteinExistence type="inferred from homology"/>
<dbReference type="Gene3D" id="3.50.50.60">
    <property type="entry name" value="FAD/NAD(P)-binding domain"/>
    <property type="match status" value="2"/>
</dbReference>
<evidence type="ECO:0000256" key="2">
    <source>
        <dbReference type="ARBA" id="ARBA00006442"/>
    </source>
</evidence>
<feature type="domain" description="Monodehydroascorbate reductase 3-like C-terminal" evidence="9">
    <location>
        <begin position="346"/>
        <end position="428"/>
    </location>
</feature>
<name>A0ABP1GDQ3_9CHLO</name>
<comment type="similarity">
    <text evidence="2">Belongs to the FAD-dependent oxidoreductase family.</text>
</comment>
<dbReference type="SUPFAM" id="SSF55424">
    <property type="entry name" value="FAD/NAD-linked reductases, dimerisation (C-terminal) domain"/>
    <property type="match status" value="1"/>
</dbReference>
<keyword evidence="5" id="KW-0560">Oxidoreductase</keyword>
<dbReference type="PRINTS" id="PR00411">
    <property type="entry name" value="PNDRDTASEI"/>
</dbReference>
<evidence type="ECO:0000256" key="3">
    <source>
        <dbReference type="ARBA" id="ARBA00022630"/>
    </source>
</evidence>
<keyword evidence="11" id="KW-1185">Reference proteome</keyword>
<dbReference type="Pfam" id="PF21791">
    <property type="entry name" value="MDHAR3-like_C"/>
    <property type="match status" value="1"/>
</dbReference>
<dbReference type="Gene3D" id="3.30.390.30">
    <property type="match status" value="1"/>
</dbReference>
<dbReference type="InterPro" id="IPR050446">
    <property type="entry name" value="FAD-oxidoreductase/Apoptosis"/>
</dbReference>
<evidence type="ECO:0000313" key="11">
    <source>
        <dbReference type="Proteomes" id="UP001497392"/>
    </source>
</evidence>
<accession>A0ABP1GDQ3</accession>
<dbReference type="PANTHER" id="PTHR43557:SF2">
    <property type="entry name" value="RIESKE DOMAIN-CONTAINING PROTEIN-RELATED"/>
    <property type="match status" value="1"/>
</dbReference>
<dbReference type="InterPro" id="IPR023753">
    <property type="entry name" value="FAD/NAD-binding_dom"/>
</dbReference>
<gene>
    <name evidence="10" type="primary">g12747</name>
    <name evidence="10" type="ORF">VP750_LOCUS11331</name>
</gene>
<feature type="domain" description="FAD/NAD(P)-binding" evidence="8">
    <location>
        <begin position="6"/>
        <end position="320"/>
    </location>
</feature>
<comment type="caution">
    <text evidence="10">The sequence shown here is derived from an EMBL/GenBank/DDBJ whole genome shotgun (WGS) entry which is preliminary data.</text>
</comment>
<organism evidence="10 11">
    <name type="scientific">Coccomyxa viridis</name>
    <dbReference type="NCBI Taxonomy" id="1274662"/>
    <lineage>
        <taxon>Eukaryota</taxon>
        <taxon>Viridiplantae</taxon>
        <taxon>Chlorophyta</taxon>
        <taxon>core chlorophytes</taxon>
        <taxon>Trebouxiophyceae</taxon>
        <taxon>Trebouxiophyceae incertae sedis</taxon>
        <taxon>Coccomyxaceae</taxon>
        <taxon>Coccomyxa</taxon>
    </lineage>
</organism>
<dbReference type="InterPro" id="IPR016156">
    <property type="entry name" value="FAD/NAD-linked_Rdtase_dimer_sf"/>
</dbReference>
<evidence type="ECO:0000256" key="5">
    <source>
        <dbReference type="ARBA" id="ARBA00023002"/>
    </source>
</evidence>
<evidence type="ECO:0000313" key="10">
    <source>
        <dbReference type="EMBL" id="CAL5229425.1"/>
    </source>
</evidence>
<evidence type="ECO:0000256" key="1">
    <source>
        <dbReference type="ARBA" id="ARBA00001974"/>
    </source>
</evidence>
<dbReference type="InterPro" id="IPR036188">
    <property type="entry name" value="FAD/NAD-bd_sf"/>
</dbReference>
<comment type="cofactor">
    <cofactor evidence="1">
        <name>FAD</name>
        <dbReference type="ChEBI" id="CHEBI:57692"/>
    </cofactor>
</comment>
<sequence>MAASSYKYLVLGGGNASGYAVNELVERGAGKSEVAVITDEPVVAYERPALSKAYLFPDGPARLPGFHTCVGGGGDKHDKSWYDEKGVDYKTSTKVTGVDASKQTVTTDSGETISYEKLIYALGARPVKLTDFGTKGADLKGIFYLRNVVDADAIVEAIGQAKKKSNKATVIGGGYIGMEVGAGLNKNGMDVTIVFPEKHLMERLFTPEIAQFYEQYYQDKGVTLKSGSLATEFKGKDGVVTTTVLKSGEEIESDIVVVGVGARPNVELLKGQVDLLEDKPGGVKVNGKLQTSNPDIYAVGDVAAFPLQNYGLNKMFRQEHVANCRQSAKHAVAAMFDPSTPDYDYLPYFYSRIFDLGWQFYGTNEDCSHVFFGDASSKKFGTYFVKDGKVVGAFLEGGSNEENAALKKVAQTNPSAPDDLGTQGLEFASKL</sequence>
<evidence type="ECO:0000256" key="7">
    <source>
        <dbReference type="ARBA" id="ARBA00038920"/>
    </source>
</evidence>
<dbReference type="PANTHER" id="PTHR43557">
    <property type="entry name" value="APOPTOSIS-INDUCING FACTOR 1"/>
    <property type="match status" value="1"/>
</dbReference>
<evidence type="ECO:0000259" key="9">
    <source>
        <dbReference type="Pfam" id="PF21791"/>
    </source>
</evidence>
<dbReference type="InterPro" id="IPR048618">
    <property type="entry name" value="MDHAR3-like_C"/>
</dbReference>
<evidence type="ECO:0000256" key="6">
    <source>
        <dbReference type="ARBA" id="ARBA00023027"/>
    </source>
</evidence>
<dbReference type="PRINTS" id="PR00368">
    <property type="entry name" value="FADPNR"/>
</dbReference>
<dbReference type="EC" id="1.6.5.4" evidence="7"/>
<reference evidence="10 11" key="1">
    <citation type="submission" date="2024-06" db="EMBL/GenBank/DDBJ databases">
        <authorList>
            <person name="Kraege A."/>
            <person name="Thomma B."/>
        </authorList>
    </citation>
    <scope>NUCLEOTIDE SEQUENCE [LARGE SCALE GENOMIC DNA]</scope>
</reference>
<keyword evidence="4" id="KW-0274">FAD</keyword>
<dbReference type="EMBL" id="CAXHTA020000020">
    <property type="protein sequence ID" value="CAL5229425.1"/>
    <property type="molecule type" value="Genomic_DNA"/>
</dbReference>
<keyword evidence="3" id="KW-0285">Flavoprotein</keyword>